<evidence type="ECO:0000313" key="2">
    <source>
        <dbReference type="Proteomes" id="UP000777784"/>
    </source>
</evidence>
<dbReference type="AlphaFoldDB" id="A0A948W6Z0"/>
<organism evidence="1 2">
    <name type="scientific">Eiseniibacteriota bacterium</name>
    <dbReference type="NCBI Taxonomy" id="2212470"/>
    <lineage>
        <taxon>Bacteria</taxon>
        <taxon>Candidatus Eiseniibacteriota</taxon>
    </lineage>
</organism>
<accession>A0A948W6Z0</accession>
<protein>
    <submittedName>
        <fullName evidence="1">Uncharacterized protein</fullName>
    </submittedName>
</protein>
<dbReference type="EMBL" id="JAHJDP010000071">
    <property type="protein sequence ID" value="MBU2691645.1"/>
    <property type="molecule type" value="Genomic_DNA"/>
</dbReference>
<reference evidence="1" key="1">
    <citation type="submission" date="2021-05" db="EMBL/GenBank/DDBJ databases">
        <title>Energy efficiency and biological interactions define the core microbiome of deep oligotrophic groundwater.</title>
        <authorList>
            <person name="Mehrshad M."/>
            <person name="Lopez-Fernandez M."/>
            <person name="Bell E."/>
            <person name="Bernier-Latmani R."/>
            <person name="Bertilsson S."/>
            <person name="Dopson M."/>
        </authorList>
    </citation>
    <scope>NUCLEOTIDE SEQUENCE</scope>
    <source>
        <strain evidence="1">Modern_marine.mb.64</strain>
    </source>
</reference>
<gene>
    <name evidence="1" type="ORF">KJ970_12030</name>
</gene>
<dbReference type="Proteomes" id="UP000777784">
    <property type="component" value="Unassembled WGS sequence"/>
</dbReference>
<proteinExistence type="predicted"/>
<sequence length="186" mass="21022">MAEKHTGTTRTTISVPADLKRRMDKVTEPVNWSALACQAFQGKLAEIASKKEKKNMSDVIERLRASKRSSDSECYKDGYAAGQEWAKNRAEARELERLDSLQARLAHEPSYGWNEYFDSDYGSSAYGLGERLYFDLDPEYNGDRSAAKDFWECVVGEKISSDLPDEFIRGFAEGALSIWNEVQGKL</sequence>
<comment type="caution">
    <text evidence="1">The sequence shown here is derived from an EMBL/GenBank/DDBJ whole genome shotgun (WGS) entry which is preliminary data.</text>
</comment>
<name>A0A948W6Z0_UNCEI</name>
<evidence type="ECO:0000313" key="1">
    <source>
        <dbReference type="EMBL" id="MBU2691645.1"/>
    </source>
</evidence>